<comment type="caution">
    <text evidence="1">The sequence shown here is derived from an EMBL/GenBank/DDBJ whole genome shotgun (WGS) entry which is preliminary data.</text>
</comment>
<dbReference type="PANTHER" id="PTHR36439">
    <property type="entry name" value="BLL4334 PROTEIN"/>
    <property type="match status" value="1"/>
</dbReference>
<keyword evidence="2" id="KW-1185">Reference proteome</keyword>
<gene>
    <name evidence="1" type="ORF">H4W26_000367</name>
</gene>
<name>A0ABR9J454_9MICC</name>
<dbReference type="SUPFAM" id="SSF160379">
    <property type="entry name" value="SP0830-like"/>
    <property type="match status" value="1"/>
</dbReference>
<dbReference type="PIRSF" id="PIRSF008502">
    <property type="entry name" value="UCP008502"/>
    <property type="match status" value="1"/>
</dbReference>
<reference evidence="1 2" key="1">
    <citation type="submission" date="2020-10" db="EMBL/GenBank/DDBJ databases">
        <title>Sequencing the genomes of 1000 actinobacteria strains.</title>
        <authorList>
            <person name="Klenk H.-P."/>
        </authorList>
    </citation>
    <scope>NUCLEOTIDE SEQUENCE [LARGE SCALE GENOMIC DNA]</scope>
    <source>
        <strain evidence="1 2">DSM 15474</strain>
    </source>
</reference>
<evidence type="ECO:0000313" key="2">
    <source>
        <dbReference type="Proteomes" id="UP000636579"/>
    </source>
</evidence>
<evidence type="ECO:0000313" key="1">
    <source>
        <dbReference type="EMBL" id="MBE1513612.1"/>
    </source>
</evidence>
<accession>A0ABR9J454</accession>
<dbReference type="Gene3D" id="3.30.70.1280">
    <property type="entry name" value="SP0830-like domains"/>
    <property type="match status" value="1"/>
</dbReference>
<sequence length="179" mass="19211">MSSAVPRIILIRAVNVGGTAKLPMAQWRALAESLGATGVQTYIASGNMVCTPAGDPQAFDRALENSVQREPGFFREVISRSLHEVTSALAAHPFEELDPRFSYITFLAGEPTAEAVAKAQSFETGADQWRVIGQEMHILYAEGAGRAQMKDVAIGRALGVPGTARNLNTVRRLISLASE</sequence>
<dbReference type="InterPro" id="IPR012545">
    <property type="entry name" value="DUF1697"/>
</dbReference>
<dbReference type="EMBL" id="JADBEE010000001">
    <property type="protein sequence ID" value="MBE1513612.1"/>
    <property type="molecule type" value="Genomic_DNA"/>
</dbReference>
<dbReference type="PANTHER" id="PTHR36439:SF1">
    <property type="entry name" value="DUF1697 DOMAIN-CONTAINING PROTEIN"/>
    <property type="match status" value="1"/>
</dbReference>
<dbReference type="Pfam" id="PF08002">
    <property type="entry name" value="DUF1697"/>
    <property type="match status" value="1"/>
</dbReference>
<proteinExistence type="predicted"/>
<protein>
    <submittedName>
        <fullName evidence="1">Uncharacterized protein (DUF1697 family)</fullName>
    </submittedName>
</protein>
<organism evidence="1 2">
    <name type="scientific">Nesterenkonia halotolerans</name>
    <dbReference type="NCBI Taxonomy" id="225325"/>
    <lineage>
        <taxon>Bacteria</taxon>
        <taxon>Bacillati</taxon>
        <taxon>Actinomycetota</taxon>
        <taxon>Actinomycetes</taxon>
        <taxon>Micrococcales</taxon>
        <taxon>Micrococcaceae</taxon>
        <taxon>Nesterenkonia</taxon>
    </lineage>
</organism>
<dbReference type="Proteomes" id="UP000636579">
    <property type="component" value="Unassembled WGS sequence"/>
</dbReference>
<dbReference type="RefSeq" id="WP_192590478.1">
    <property type="nucleotide sequence ID" value="NZ_JADBEE010000001.1"/>
</dbReference>